<dbReference type="AlphaFoldDB" id="A0A835WNN4"/>
<evidence type="ECO:0000313" key="1">
    <source>
        <dbReference type="EMBL" id="KAG2451154.1"/>
    </source>
</evidence>
<comment type="caution">
    <text evidence="1">The sequence shown here is derived from an EMBL/GenBank/DDBJ whole genome shotgun (WGS) entry which is preliminary data.</text>
</comment>
<organism evidence="1 2">
    <name type="scientific">Chlamydomonas schloesseri</name>
    <dbReference type="NCBI Taxonomy" id="2026947"/>
    <lineage>
        <taxon>Eukaryota</taxon>
        <taxon>Viridiplantae</taxon>
        <taxon>Chlorophyta</taxon>
        <taxon>core chlorophytes</taxon>
        <taxon>Chlorophyceae</taxon>
        <taxon>CS clade</taxon>
        <taxon>Chlamydomonadales</taxon>
        <taxon>Chlamydomonadaceae</taxon>
        <taxon>Chlamydomonas</taxon>
    </lineage>
</organism>
<gene>
    <name evidence="1" type="ORF">HYH02_004421</name>
</gene>
<sequence length="256" mass="27279">MASRSVKLVRIVSKGRRRPLVGNTLLCEVVPDVSMEASGPGAGPSGGAAGADAVGETALVVHESPIVEEPHTEHDDDDDEDKSAKRKLVLELLKDSNKTLSTQAVTTKLIVEVGREQAQLVEQKTQLITSATAENNALRASHNNVSQSFSNTLSAITNVAAAMVGKKEIGPQLFSLATGNGNHMVELGTRGKMLGAARMLYTADDAWAFINGVMYGLADAFYNEDSFMSDLMASSGLFPDSIRRRLKDYPAFGGEP</sequence>
<evidence type="ECO:0000313" key="2">
    <source>
        <dbReference type="Proteomes" id="UP000613740"/>
    </source>
</evidence>
<accession>A0A835WNN4</accession>
<protein>
    <submittedName>
        <fullName evidence="1">Uncharacterized protein</fullName>
    </submittedName>
</protein>
<keyword evidence="2" id="KW-1185">Reference proteome</keyword>
<reference evidence="1" key="1">
    <citation type="journal article" date="2020" name="bioRxiv">
        <title>Comparative genomics of Chlamydomonas.</title>
        <authorList>
            <person name="Craig R.J."/>
            <person name="Hasan A.R."/>
            <person name="Ness R.W."/>
            <person name="Keightley P.D."/>
        </authorList>
    </citation>
    <scope>NUCLEOTIDE SEQUENCE</scope>
    <source>
        <strain evidence="1">CCAP 11/173</strain>
    </source>
</reference>
<name>A0A835WNN4_9CHLO</name>
<dbReference type="EMBL" id="JAEHOD010000009">
    <property type="protein sequence ID" value="KAG2451154.1"/>
    <property type="molecule type" value="Genomic_DNA"/>
</dbReference>
<proteinExistence type="predicted"/>
<dbReference type="Proteomes" id="UP000613740">
    <property type="component" value="Unassembled WGS sequence"/>
</dbReference>